<dbReference type="PRINTS" id="PR01490">
    <property type="entry name" value="RTXTOXIND"/>
</dbReference>
<dbReference type="SUPFAM" id="SSF111369">
    <property type="entry name" value="HlyD-like secretion proteins"/>
    <property type="match status" value="1"/>
</dbReference>
<accession>A7I393</accession>
<dbReference type="PANTHER" id="PTHR30386:SF27">
    <property type="entry name" value="MEMBRANE FUSION PROTEIN (MFP) FAMILY PROTEIN"/>
    <property type="match status" value="1"/>
</dbReference>
<feature type="domain" description="Multidrug resistance protein MdtA-like barrel-sandwich hybrid" evidence="10">
    <location>
        <begin position="77"/>
        <end position="312"/>
    </location>
</feature>
<dbReference type="Gene3D" id="2.40.30.170">
    <property type="match status" value="1"/>
</dbReference>
<dbReference type="Proteomes" id="UP000002407">
    <property type="component" value="Chromosome"/>
</dbReference>
<evidence type="ECO:0000256" key="3">
    <source>
        <dbReference type="ARBA" id="ARBA00022448"/>
    </source>
</evidence>
<keyword evidence="7 9" id="KW-1133">Transmembrane helix</keyword>
<dbReference type="HOGENOM" id="CLU_023976_0_1_7"/>
<comment type="similarity">
    <text evidence="2">Belongs to the membrane fusion protein (MFP) (TC 8.A.1) family.</text>
</comment>
<organism evidence="12 13">
    <name type="scientific">Campylobacter hominis (strain ATCC BAA-381 / DSM 21671 / CCUG 45161 / LMG 19568 / NCTC 13146 / CH001A)</name>
    <dbReference type="NCBI Taxonomy" id="360107"/>
    <lineage>
        <taxon>Bacteria</taxon>
        <taxon>Pseudomonadati</taxon>
        <taxon>Campylobacterota</taxon>
        <taxon>Epsilonproteobacteria</taxon>
        <taxon>Campylobacterales</taxon>
        <taxon>Campylobacteraceae</taxon>
        <taxon>Campylobacter</taxon>
    </lineage>
</organism>
<keyword evidence="3" id="KW-0813">Transport</keyword>
<evidence type="ECO:0000256" key="8">
    <source>
        <dbReference type="ARBA" id="ARBA00023136"/>
    </source>
</evidence>
<reference evidence="13" key="1">
    <citation type="submission" date="2007-07" db="EMBL/GenBank/DDBJ databases">
        <title>Complete genome sequence of Campylobacter hominis ATCC BAA-381, a commensal isolated from the human gastrointestinal tract.</title>
        <authorList>
            <person name="Fouts D.E."/>
            <person name="Mongodin E.F."/>
            <person name="Puiu D."/>
            <person name="Sebastian Y."/>
            <person name="Miller W.G."/>
            <person name="Mandrell R.E."/>
            <person name="Nelson K.E."/>
        </authorList>
    </citation>
    <scope>NUCLEOTIDE SEQUENCE [LARGE SCALE GENOMIC DNA]</scope>
    <source>
        <strain evidence="13">ATCC BAA-381 / LMG 19568 / NCTC 13146 / CH001A</strain>
    </source>
</reference>
<feature type="domain" description="AprE-like beta-barrel" evidence="11">
    <location>
        <begin position="322"/>
        <end position="410"/>
    </location>
</feature>
<evidence type="ECO:0000259" key="11">
    <source>
        <dbReference type="Pfam" id="PF26002"/>
    </source>
</evidence>
<comment type="subcellular location">
    <subcellularLocation>
        <location evidence="1">Cell inner membrane</location>
        <topology evidence="1">Single-pass membrane protein</topology>
    </subcellularLocation>
</comment>
<dbReference type="GO" id="GO:0005886">
    <property type="term" value="C:plasma membrane"/>
    <property type="evidence" value="ECO:0007669"/>
    <property type="project" value="UniProtKB-SubCell"/>
</dbReference>
<dbReference type="AlphaFoldDB" id="A7I393"/>
<feature type="transmembrane region" description="Helical" evidence="9">
    <location>
        <begin position="32"/>
        <end position="50"/>
    </location>
</feature>
<evidence type="ECO:0000256" key="1">
    <source>
        <dbReference type="ARBA" id="ARBA00004377"/>
    </source>
</evidence>
<evidence type="ECO:0000256" key="2">
    <source>
        <dbReference type="ARBA" id="ARBA00009477"/>
    </source>
</evidence>
<keyword evidence="5" id="KW-0997">Cell inner membrane</keyword>
<gene>
    <name evidence="12" type="ordered locus">CHAB381_1445</name>
</gene>
<dbReference type="Pfam" id="PF26002">
    <property type="entry name" value="Beta-barrel_AprE"/>
    <property type="match status" value="1"/>
</dbReference>
<evidence type="ECO:0000256" key="4">
    <source>
        <dbReference type="ARBA" id="ARBA00022475"/>
    </source>
</evidence>
<sequence>MFKLFKKIDDSYEFKPSIIEIEDRPQNPLGKTILWIVVTIFVFLVLWLVFAKIDIVVSGNGKVIPSGNIKILKPLENGIISKILVYEGQKVSKNEPLIIIDPSVSKVNLITQEEKLKALNFSIKRLELLSFSEKLQKDANLSSDEMNLYINQKQNFDESIDELNFKISGILNSINGTQAEISKLSELKILADKRVKNLKNVRDIIASKDYEDALSKQIDLNSQIKSTNENLLALKSKLSETKKTLENFKTSQKAKFLDELLTKQKEAAEIKASINALNFQTKQQIVASPVDGYVGKLLIHTVGSSVSSGEELISIIPANEPLIISAKILNKDIGFLQNGQKVAIKVDTFNFQKYGKIDGELIHIGNDAIKDEKLGEIFEIKVKPKKLSLMVEGKEKQIEPGMSVIAEVKVGKRRVIELFIYPIVKYLDEGLSVR</sequence>
<dbReference type="NCBIfam" id="TIGR01843">
    <property type="entry name" value="type_I_hlyD"/>
    <property type="match status" value="1"/>
</dbReference>
<evidence type="ECO:0000259" key="10">
    <source>
        <dbReference type="Pfam" id="PF25917"/>
    </source>
</evidence>
<keyword evidence="4" id="KW-1003">Cell membrane</keyword>
<dbReference type="Pfam" id="PF25917">
    <property type="entry name" value="BSH_RND"/>
    <property type="match status" value="1"/>
</dbReference>
<proteinExistence type="inferred from homology"/>
<dbReference type="GO" id="GO:0009306">
    <property type="term" value="P:protein secretion"/>
    <property type="evidence" value="ECO:0007669"/>
    <property type="project" value="InterPro"/>
</dbReference>
<dbReference type="InterPro" id="IPR058982">
    <property type="entry name" value="Beta-barrel_AprE"/>
</dbReference>
<dbReference type="KEGG" id="cha:CHAB381_1445"/>
<dbReference type="InterPro" id="IPR050739">
    <property type="entry name" value="MFP"/>
</dbReference>
<dbReference type="InterPro" id="IPR058625">
    <property type="entry name" value="MdtA-like_BSH"/>
</dbReference>
<dbReference type="eggNOG" id="COG0845">
    <property type="taxonomic scope" value="Bacteria"/>
</dbReference>
<dbReference type="EMBL" id="CP000776">
    <property type="protein sequence ID" value="ABS51918.1"/>
    <property type="molecule type" value="Genomic_DNA"/>
</dbReference>
<evidence type="ECO:0000256" key="5">
    <source>
        <dbReference type="ARBA" id="ARBA00022519"/>
    </source>
</evidence>
<keyword evidence="13" id="KW-1185">Reference proteome</keyword>
<protein>
    <submittedName>
        <fullName evidence="12">Putative membrane-fusion protein</fullName>
    </submittedName>
</protein>
<dbReference type="PROSITE" id="PS00543">
    <property type="entry name" value="HLYD_FAMILY"/>
    <property type="match status" value="1"/>
</dbReference>
<evidence type="ECO:0000313" key="13">
    <source>
        <dbReference type="Proteomes" id="UP000002407"/>
    </source>
</evidence>
<dbReference type="STRING" id="360107.CHAB381_1445"/>
<dbReference type="InterPro" id="IPR006144">
    <property type="entry name" value="Secretion_HlyD_CS"/>
</dbReference>
<evidence type="ECO:0000256" key="7">
    <source>
        <dbReference type="ARBA" id="ARBA00022989"/>
    </source>
</evidence>
<evidence type="ECO:0000256" key="6">
    <source>
        <dbReference type="ARBA" id="ARBA00022692"/>
    </source>
</evidence>
<dbReference type="RefSeq" id="WP_012109287.1">
    <property type="nucleotide sequence ID" value="NC_009714.1"/>
</dbReference>
<keyword evidence="6 9" id="KW-0812">Transmembrane</keyword>
<dbReference type="OrthoDB" id="9810980at2"/>
<evidence type="ECO:0000313" key="12">
    <source>
        <dbReference type="EMBL" id="ABS51918.1"/>
    </source>
</evidence>
<evidence type="ECO:0000256" key="9">
    <source>
        <dbReference type="SAM" id="Phobius"/>
    </source>
</evidence>
<dbReference type="PANTHER" id="PTHR30386">
    <property type="entry name" value="MEMBRANE FUSION SUBUNIT OF EMRAB-TOLC MULTIDRUG EFFLUX PUMP"/>
    <property type="match status" value="1"/>
</dbReference>
<keyword evidence="8 9" id="KW-0472">Membrane</keyword>
<dbReference type="InterPro" id="IPR010129">
    <property type="entry name" value="T1SS_HlyD"/>
</dbReference>
<name>A7I393_CAMHC</name>